<proteinExistence type="predicted"/>
<keyword evidence="2" id="KW-0378">Hydrolase</keyword>
<sequence>MFDVFTEEVEVLIKDGIANLYWYKGDLQKAWLRSGVSTAVRDEIVGLKSEEGRELSKRRQMDALYERLRSGDYNRRLEISRNFVRILIEHTGFTPQSEKHRVEIAERSALKLRELIRQQEKDREYRDSIRASAEKASRETYESKLGELRIKFAEAHALPPQKKGYALEKLFTELMRISGIPVEEPFRIEGEQLDGAVKYDGHYYLVELKWGKGKTEPKEIGHFFYKVDGKLQARGLFIAMNGFSDGAIANLPKGKELKVLLLDGNHFTNVIYGLYKFQELLEHAIRQASLRGEIYCAHNLQS</sequence>
<organism evidence="2 3">
    <name type="scientific">Chloracidobacterium validum</name>
    <dbReference type="NCBI Taxonomy" id="2821543"/>
    <lineage>
        <taxon>Bacteria</taxon>
        <taxon>Pseudomonadati</taxon>
        <taxon>Acidobacteriota</taxon>
        <taxon>Terriglobia</taxon>
        <taxon>Terriglobales</taxon>
        <taxon>Acidobacteriaceae</taxon>
        <taxon>Chloracidobacterium</taxon>
    </lineage>
</organism>
<evidence type="ECO:0000259" key="1">
    <source>
        <dbReference type="Pfam" id="PF04471"/>
    </source>
</evidence>
<dbReference type="GO" id="GO:0016787">
    <property type="term" value="F:hydrolase activity"/>
    <property type="evidence" value="ECO:0007669"/>
    <property type="project" value="UniProtKB-KW"/>
</dbReference>
<dbReference type="EMBL" id="CP072649">
    <property type="protein sequence ID" value="QUW04128.1"/>
    <property type="molecule type" value="Genomic_DNA"/>
</dbReference>
<protein>
    <submittedName>
        <fullName evidence="2">Restriction endonuclease</fullName>
        <ecNumber evidence="2">3.1.21.-</ecNumber>
    </submittedName>
</protein>
<feature type="domain" description="Restriction endonuclease type IV Mrr" evidence="1">
    <location>
        <begin position="164"/>
        <end position="270"/>
    </location>
</feature>
<dbReference type="SUPFAM" id="SSF52980">
    <property type="entry name" value="Restriction endonuclease-like"/>
    <property type="match status" value="1"/>
</dbReference>
<reference evidence="2 3" key="1">
    <citation type="submission" date="2021-03" db="EMBL/GenBank/DDBJ databases">
        <title>Genomic and phenotypic characterization of Chloracidobacterium isolates provides evidence for multiple species.</title>
        <authorList>
            <person name="Saini M.K."/>
            <person name="Costas A.M.G."/>
            <person name="Tank M."/>
            <person name="Bryant D.A."/>
        </authorList>
    </citation>
    <scope>NUCLEOTIDE SEQUENCE [LARGE SCALE GENOMIC DNA]</scope>
    <source>
        <strain evidence="2 3">BV2-C</strain>
    </source>
</reference>
<keyword evidence="2" id="KW-0540">Nuclease</keyword>
<dbReference type="EC" id="3.1.21.-" evidence="2"/>
<evidence type="ECO:0000313" key="2">
    <source>
        <dbReference type="EMBL" id="QUW04128.1"/>
    </source>
</evidence>
<keyword evidence="2" id="KW-0255">Endonuclease</keyword>
<dbReference type="Proteomes" id="UP000676506">
    <property type="component" value="Chromosome 2"/>
</dbReference>
<dbReference type="InterPro" id="IPR007560">
    <property type="entry name" value="Restrct_endonuc_IV_Mrr"/>
</dbReference>
<name>A0ABX8BBA5_9BACT</name>
<dbReference type="Pfam" id="PF04471">
    <property type="entry name" value="Mrr_cat"/>
    <property type="match status" value="1"/>
</dbReference>
<gene>
    <name evidence="2" type="ORF">J8C06_13865</name>
</gene>
<dbReference type="InterPro" id="IPR011335">
    <property type="entry name" value="Restrct_endonuc-II-like"/>
</dbReference>
<accession>A0ABX8BBA5</accession>
<keyword evidence="3" id="KW-1185">Reference proteome</keyword>
<dbReference type="GO" id="GO:0004519">
    <property type="term" value="F:endonuclease activity"/>
    <property type="evidence" value="ECO:0007669"/>
    <property type="project" value="UniProtKB-KW"/>
</dbReference>
<dbReference type="RefSeq" id="WP_211430017.1">
    <property type="nucleotide sequence ID" value="NZ_CP072649.1"/>
</dbReference>
<evidence type="ECO:0000313" key="3">
    <source>
        <dbReference type="Proteomes" id="UP000676506"/>
    </source>
</evidence>